<dbReference type="GO" id="GO:0006511">
    <property type="term" value="P:ubiquitin-dependent protein catabolic process"/>
    <property type="evidence" value="ECO:0007669"/>
    <property type="project" value="TreeGrafter"/>
</dbReference>
<evidence type="ECO:0000313" key="6">
    <source>
        <dbReference type="EMBL" id="QHT10066.1"/>
    </source>
</evidence>
<organism evidence="6">
    <name type="scientific">viral metagenome</name>
    <dbReference type="NCBI Taxonomy" id="1070528"/>
    <lineage>
        <taxon>unclassified sequences</taxon>
        <taxon>metagenomes</taxon>
        <taxon>organismal metagenomes</taxon>
    </lineage>
</organism>
<keyword evidence="4" id="KW-0472">Membrane</keyword>
<keyword evidence="4" id="KW-1133">Transmembrane helix</keyword>
<dbReference type="GO" id="GO:0005634">
    <property type="term" value="C:nucleus"/>
    <property type="evidence" value="ECO:0007669"/>
    <property type="project" value="TreeGrafter"/>
</dbReference>
<proteinExistence type="predicted"/>
<feature type="domain" description="RING-type" evidence="5">
    <location>
        <begin position="34"/>
        <end position="77"/>
    </location>
</feature>
<dbReference type="SMART" id="SM00184">
    <property type="entry name" value="RING"/>
    <property type="match status" value="1"/>
</dbReference>
<keyword evidence="2" id="KW-0863">Zinc-finger</keyword>
<dbReference type="PANTHER" id="PTHR45931">
    <property type="entry name" value="SI:CH211-59O9.10"/>
    <property type="match status" value="1"/>
</dbReference>
<accession>A0A6C0CZ19</accession>
<dbReference type="InterPro" id="IPR051834">
    <property type="entry name" value="RING_finger_E3_ligase"/>
</dbReference>
<evidence type="ECO:0000256" key="2">
    <source>
        <dbReference type="ARBA" id="ARBA00022771"/>
    </source>
</evidence>
<dbReference type="PANTHER" id="PTHR45931:SF3">
    <property type="entry name" value="RING ZINC FINGER-CONTAINING PROTEIN"/>
    <property type="match status" value="1"/>
</dbReference>
<dbReference type="Pfam" id="PF13639">
    <property type="entry name" value="zf-RING_2"/>
    <property type="match status" value="1"/>
</dbReference>
<reference evidence="6" key="1">
    <citation type="journal article" date="2020" name="Nature">
        <title>Giant virus diversity and host interactions through global metagenomics.</title>
        <authorList>
            <person name="Schulz F."/>
            <person name="Roux S."/>
            <person name="Paez-Espino D."/>
            <person name="Jungbluth S."/>
            <person name="Walsh D.A."/>
            <person name="Denef V.J."/>
            <person name="McMahon K.D."/>
            <person name="Konstantinidis K.T."/>
            <person name="Eloe-Fadrosh E.A."/>
            <person name="Kyrpides N.C."/>
            <person name="Woyke T."/>
        </authorList>
    </citation>
    <scope>NUCLEOTIDE SEQUENCE</scope>
    <source>
        <strain evidence="6">GVMAG-M-3300023174-104</strain>
    </source>
</reference>
<dbReference type="AlphaFoldDB" id="A0A6C0CZ19"/>
<name>A0A6C0CZ19_9ZZZZ</name>
<evidence type="ECO:0000256" key="1">
    <source>
        <dbReference type="ARBA" id="ARBA00022723"/>
    </source>
</evidence>
<evidence type="ECO:0000256" key="3">
    <source>
        <dbReference type="ARBA" id="ARBA00022833"/>
    </source>
</evidence>
<protein>
    <recommendedName>
        <fullName evidence="5">RING-type domain-containing protein</fullName>
    </recommendedName>
</protein>
<dbReference type="GO" id="GO:0008270">
    <property type="term" value="F:zinc ion binding"/>
    <property type="evidence" value="ECO:0007669"/>
    <property type="project" value="UniProtKB-KW"/>
</dbReference>
<dbReference type="PROSITE" id="PS50089">
    <property type="entry name" value="ZF_RING_2"/>
    <property type="match status" value="1"/>
</dbReference>
<keyword evidence="1" id="KW-0479">Metal-binding</keyword>
<evidence type="ECO:0000259" key="5">
    <source>
        <dbReference type="PROSITE" id="PS50089"/>
    </source>
</evidence>
<dbReference type="EMBL" id="MN739518">
    <property type="protein sequence ID" value="QHT10066.1"/>
    <property type="molecule type" value="Genomic_DNA"/>
</dbReference>
<dbReference type="InterPro" id="IPR001841">
    <property type="entry name" value="Znf_RING"/>
</dbReference>
<keyword evidence="3" id="KW-0862">Zinc</keyword>
<dbReference type="InterPro" id="IPR013083">
    <property type="entry name" value="Znf_RING/FYVE/PHD"/>
</dbReference>
<dbReference type="GO" id="GO:0061630">
    <property type="term" value="F:ubiquitin protein ligase activity"/>
    <property type="evidence" value="ECO:0007669"/>
    <property type="project" value="TreeGrafter"/>
</dbReference>
<keyword evidence="4" id="KW-0812">Transmembrane</keyword>
<evidence type="ECO:0000256" key="4">
    <source>
        <dbReference type="SAM" id="Phobius"/>
    </source>
</evidence>
<dbReference type="SUPFAM" id="SSF57850">
    <property type="entry name" value="RING/U-box"/>
    <property type="match status" value="1"/>
</dbReference>
<feature type="transmembrane region" description="Helical" evidence="4">
    <location>
        <begin position="111"/>
        <end position="141"/>
    </location>
</feature>
<dbReference type="Gene3D" id="3.30.40.10">
    <property type="entry name" value="Zinc/RING finger domain, C3HC4 (zinc finger)"/>
    <property type="match status" value="1"/>
</dbReference>
<sequence>MEIIVQHYSCIDPIDSVESLDPMNSMHDLPRPSCVICMETLHHGQDVINLSCHSSHRFHSKCIQQWWNKNKSCPLCRSSIEEQEHDKTLGATIVLLSSPHRRSPYRRGSQCIFVFFIVMICVFSFMSCITIFGTLLTLLLIPIKLN</sequence>